<dbReference type="GO" id="GO:0005829">
    <property type="term" value="C:cytosol"/>
    <property type="evidence" value="ECO:0007669"/>
    <property type="project" value="TreeGrafter"/>
</dbReference>
<dbReference type="GO" id="GO:0051539">
    <property type="term" value="F:4 iron, 4 sulfur cluster binding"/>
    <property type="evidence" value="ECO:0007669"/>
    <property type="project" value="TreeGrafter"/>
</dbReference>
<gene>
    <name evidence="8" type="ORF">SAMN02745724_02702</name>
</gene>
<evidence type="ECO:0000256" key="1">
    <source>
        <dbReference type="ARBA" id="ARBA00022723"/>
    </source>
</evidence>
<evidence type="ECO:0000256" key="4">
    <source>
        <dbReference type="ARBA" id="ARBA00023004"/>
    </source>
</evidence>
<keyword evidence="4 7" id="KW-0408">Iron</keyword>
<dbReference type="PROSITE" id="PS01215">
    <property type="entry name" value="MRP"/>
    <property type="match status" value="1"/>
</dbReference>
<dbReference type="InterPro" id="IPR000808">
    <property type="entry name" value="Mrp-like_CS"/>
</dbReference>
<comment type="function">
    <text evidence="7">Binds and transfers iron-sulfur (Fe-S) clusters to target apoproteins. Can hydrolyze ATP.</text>
</comment>
<feature type="binding site" evidence="7">
    <location>
        <begin position="122"/>
        <end position="129"/>
    </location>
    <ligand>
        <name>ATP</name>
        <dbReference type="ChEBI" id="CHEBI:30616"/>
    </ligand>
</feature>
<dbReference type="GO" id="GO:0005524">
    <property type="term" value="F:ATP binding"/>
    <property type="evidence" value="ECO:0007669"/>
    <property type="project" value="UniProtKB-UniRule"/>
</dbReference>
<proteinExistence type="inferred from homology"/>
<dbReference type="EMBL" id="FOLO01000020">
    <property type="protein sequence ID" value="SFC85126.1"/>
    <property type="molecule type" value="Genomic_DNA"/>
</dbReference>
<evidence type="ECO:0000256" key="6">
    <source>
        <dbReference type="ARBA" id="ARBA00024036"/>
    </source>
</evidence>
<dbReference type="RefSeq" id="WP_091984746.1">
    <property type="nucleotide sequence ID" value="NZ_FOLO01000020.1"/>
</dbReference>
<dbReference type="Gene3D" id="3.40.50.300">
    <property type="entry name" value="P-loop containing nucleotide triphosphate hydrolases"/>
    <property type="match status" value="1"/>
</dbReference>
<dbReference type="HAMAP" id="MF_02040">
    <property type="entry name" value="Mrp_NBP35"/>
    <property type="match status" value="1"/>
</dbReference>
<protein>
    <recommendedName>
        <fullName evidence="7">Iron-sulfur cluster carrier protein</fullName>
    </recommendedName>
</protein>
<dbReference type="PANTHER" id="PTHR42961:SF2">
    <property type="entry name" value="IRON-SULFUR PROTEIN NUBPL"/>
    <property type="match status" value="1"/>
</dbReference>
<evidence type="ECO:0000313" key="9">
    <source>
        <dbReference type="Proteomes" id="UP000198862"/>
    </source>
</evidence>
<dbReference type="GO" id="GO:0046872">
    <property type="term" value="F:metal ion binding"/>
    <property type="evidence" value="ECO:0007669"/>
    <property type="project" value="UniProtKB-KW"/>
</dbReference>
<name>A0A1I1MJ22_9GAMM</name>
<accession>A0A1I1MJ22</accession>
<dbReference type="FunFam" id="3.40.50.300:FF:000418">
    <property type="entry name" value="Iron-sulfur cluster carrier protein"/>
    <property type="match status" value="1"/>
</dbReference>
<evidence type="ECO:0000256" key="2">
    <source>
        <dbReference type="ARBA" id="ARBA00022741"/>
    </source>
</evidence>
<dbReference type="GO" id="GO:0016887">
    <property type="term" value="F:ATP hydrolysis activity"/>
    <property type="evidence" value="ECO:0007669"/>
    <property type="project" value="UniProtKB-UniRule"/>
</dbReference>
<dbReference type="InterPro" id="IPR044304">
    <property type="entry name" value="NUBPL-like"/>
</dbReference>
<keyword evidence="9" id="KW-1185">Reference proteome</keyword>
<comment type="similarity">
    <text evidence="6 7">Belongs to the Mrp/NBP35 ATP-binding proteins family.</text>
</comment>
<dbReference type="Proteomes" id="UP000198862">
    <property type="component" value="Unassembled WGS sequence"/>
</dbReference>
<keyword evidence="3 7" id="KW-0067">ATP-binding</keyword>
<dbReference type="NCBIfam" id="NF008669">
    <property type="entry name" value="PRK11670.1"/>
    <property type="match status" value="1"/>
</dbReference>
<evidence type="ECO:0000313" key="8">
    <source>
        <dbReference type="EMBL" id="SFC85126.1"/>
    </source>
</evidence>
<evidence type="ECO:0000256" key="3">
    <source>
        <dbReference type="ARBA" id="ARBA00022840"/>
    </source>
</evidence>
<dbReference type="GO" id="GO:0140663">
    <property type="term" value="F:ATP-dependent FeS chaperone activity"/>
    <property type="evidence" value="ECO:0007669"/>
    <property type="project" value="InterPro"/>
</dbReference>
<keyword evidence="7" id="KW-0378">Hydrolase</keyword>
<dbReference type="OrthoDB" id="9809679at2"/>
<sequence length="376" mass="41144">MFSLNKLFNHSKTQKQHKKTSQECDFESLLQKSLEEYRSDVFPLGLLDCGLIVDLSFEKQLHAFACIKLTLELNFPAVGERIGIENYLIEKLALKVELTLTCKLKEAEKIHKIKHIILVASGKGGVGKSTTAVNLAASLKCEGAKVGILDADIYGPSIPILLGLEGEKPQAKDEKTMLPFEKEGIKSQSIGFLVPAESAMVWRGPMASGALTQLLNETDWGELDYLIVDMPPGTGDIQLTMSQKVPASGAIIVTTPQDLALADAQKGIAMFEKVKVPILGLIENMSHFICGHCDQTSHVFGQGGGKVMAHRYGIPLLAEIPLQLAIREYGEQGKMIADEPSLNISEFYRKAARLVASQLYYQQTSKSAVEIIITDD</sequence>
<dbReference type="InterPro" id="IPR033756">
    <property type="entry name" value="YlxH/NBP35"/>
</dbReference>
<dbReference type="InterPro" id="IPR019591">
    <property type="entry name" value="Mrp/NBP35_ATP-bd"/>
</dbReference>
<keyword evidence="5 7" id="KW-0411">Iron-sulfur</keyword>
<evidence type="ECO:0000256" key="5">
    <source>
        <dbReference type="ARBA" id="ARBA00023014"/>
    </source>
</evidence>
<keyword evidence="1 7" id="KW-0479">Metal-binding</keyword>
<dbReference type="PANTHER" id="PTHR42961">
    <property type="entry name" value="IRON-SULFUR PROTEIN NUBPL"/>
    <property type="match status" value="1"/>
</dbReference>
<dbReference type="SUPFAM" id="SSF52540">
    <property type="entry name" value="P-loop containing nucleoside triphosphate hydrolases"/>
    <property type="match status" value="1"/>
</dbReference>
<dbReference type="GO" id="GO:0016226">
    <property type="term" value="P:iron-sulfur cluster assembly"/>
    <property type="evidence" value="ECO:0007669"/>
    <property type="project" value="InterPro"/>
</dbReference>
<dbReference type="Pfam" id="PF10609">
    <property type="entry name" value="ParA"/>
    <property type="match status" value="1"/>
</dbReference>
<dbReference type="AlphaFoldDB" id="A0A1I1MJ22"/>
<dbReference type="STRING" id="1123010.SAMN02745724_02702"/>
<comment type="subunit">
    <text evidence="7">Homodimer.</text>
</comment>
<dbReference type="InterPro" id="IPR027417">
    <property type="entry name" value="P-loop_NTPase"/>
</dbReference>
<dbReference type="CDD" id="cd02037">
    <property type="entry name" value="Mrp_NBP35"/>
    <property type="match status" value="1"/>
</dbReference>
<organism evidence="8 9">
    <name type="scientific">Pseudoalteromonas denitrificans DSM 6059</name>
    <dbReference type="NCBI Taxonomy" id="1123010"/>
    <lineage>
        <taxon>Bacteria</taxon>
        <taxon>Pseudomonadati</taxon>
        <taxon>Pseudomonadota</taxon>
        <taxon>Gammaproteobacteria</taxon>
        <taxon>Alteromonadales</taxon>
        <taxon>Pseudoalteromonadaceae</taxon>
        <taxon>Pseudoalteromonas</taxon>
    </lineage>
</organism>
<reference evidence="8 9" key="1">
    <citation type="submission" date="2016-10" db="EMBL/GenBank/DDBJ databases">
        <authorList>
            <person name="de Groot N.N."/>
        </authorList>
    </citation>
    <scope>NUCLEOTIDE SEQUENCE [LARGE SCALE GENOMIC DNA]</scope>
    <source>
        <strain evidence="8 9">DSM 6059</strain>
    </source>
</reference>
<evidence type="ECO:0000256" key="7">
    <source>
        <dbReference type="HAMAP-Rule" id="MF_02040"/>
    </source>
</evidence>
<keyword evidence="2 7" id="KW-0547">Nucleotide-binding</keyword>